<evidence type="ECO:0000313" key="7">
    <source>
        <dbReference type="Proteomes" id="UP000184278"/>
    </source>
</evidence>
<feature type="transmembrane region" description="Helical" evidence="5">
    <location>
        <begin position="51"/>
        <end position="70"/>
    </location>
</feature>
<dbReference type="AlphaFoldDB" id="A0A1M5PWS0"/>
<dbReference type="GO" id="GO:0008168">
    <property type="term" value="F:methyltransferase activity"/>
    <property type="evidence" value="ECO:0007669"/>
    <property type="project" value="UniProtKB-KW"/>
</dbReference>
<dbReference type="STRING" id="1121131.SAMN02745229_00108"/>
<evidence type="ECO:0000256" key="3">
    <source>
        <dbReference type="ARBA" id="ARBA00022989"/>
    </source>
</evidence>
<sequence length="174" mass="20236">MLKNYMKEGQKLPLFGVGPYIIYGIAVVNIVGIVLLCYVLKIGILDEPLTLIFRITGILLIVLGIAIWYIGALRSDMDDSITENKLQTKGIYSLVRNPMYSGWWISLSGITLMWHNVWLLIFPIIDWLIMTIALINTEEKWLLDLYGDEYAEYKKTVNRCIPWFPKHAEKRRKR</sequence>
<keyword evidence="7" id="KW-1185">Reference proteome</keyword>
<evidence type="ECO:0000256" key="2">
    <source>
        <dbReference type="ARBA" id="ARBA00022692"/>
    </source>
</evidence>
<keyword evidence="4 5" id="KW-0472">Membrane</keyword>
<reference evidence="7" key="1">
    <citation type="submission" date="2016-11" db="EMBL/GenBank/DDBJ databases">
        <authorList>
            <person name="Varghese N."/>
            <person name="Submissions S."/>
        </authorList>
    </citation>
    <scope>NUCLEOTIDE SEQUENCE [LARGE SCALE GENOMIC DNA]</scope>
    <source>
        <strain evidence="7">DSM 3071</strain>
    </source>
</reference>
<dbReference type="InterPro" id="IPR007318">
    <property type="entry name" value="Phopholipid_MeTrfase"/>
</dbReference>
<dbReference type="PANTHER" id="PTHR12714:SF9">
    <property type="entry name" value="PROTEIN-S-ISOPRENYLCYSTEINE O-METHYLTRANSFERASE"/>
    <property type="match status" value="1"/>
</dbReference>
<comment type="subcellular location">
    <subcellularLocation>
        <location evidence="1">Endomembrane system</location>
        <topology evidence="1">Multi-pass membrane protein</topology>
    </subcellularLocation>
</comment>
<dbReference type="OrthoDB" id="272002at2"/>
<protein>
    <submittedName>
        <fullName evidence="6">Protein-S-isoprenylcysteine O-methyltransferase Ste14</fullName>
    </submittedName>
</protein>
<keyword evidence="2 5" id="KW-0812">Transmembrane</keyword>
<gene>
    <name evidence="6" type="ORF">SAMN02745229_00108</name>
</gene>
<keyword evidence="6" id="KW-0808">Transferase</keyword>
<dbReference type="GO" id="GO:0032259">
    <property type="term" value="P:methylation"/>
    <property type="evidence" value="ECO:0007669"/>
    <property type="project" value="UniProtKB-KW"/>
</dbReference>
<dbReference type="GeneID" id="89509154"/>
<dbReference type="Proteomes" id="UP000184278">
    <property type="component" value="Unassembled WGS sequence"/>
</dbReference>
<dbReference type="EMBL" id="FQXK01000003">
    <property type="protein sequence ID" value="SHH05703.1"/>
    <property type="molecule type" value="Genomic_DNA"/>
</dbReference>
<dbReference type="GO" id="GO:0012505">
    <property type="term" value="C:endomembrane system"/>
    <property type="evidence" value="ECO:0007669"/>
    <property type="project" value="UniProtKB-SubCell"/>
</dbReference>
<keyword evidence="3 5" id="KW-1133">Transmembrane helix</keyword>
<evidence type="ECO:0000256" key="4">
    <source>
        <dbReference type="ARBA" id="ARBA00023136"/>
    </source>
</evidence>
<organism evidence="6 7">
    <name type="scientific">Butyrivibrio fibrisolvens DSM 3071</name>
    <dbReference type="NCBI Taxonomy" id="1121131"/>
    <lineage>
        <taxon>Bacteria</taxon>
        <taxon>Bacillati</taxon>
        <taxon>Bacillota</taxon>
        <taxon>Clostridia</taxon>
        <taxon>Lachnospirales</taxon>
        <taxon>Lachnospiraceae</taxon>
        <taxon>Butyrivibrio</taxon>
    </lineage>
</organism>
<proteinExistence type="predicted"/>
<feature type="transmembrane region" description="Helical" evidence="5">
    <location>
        <begin position="20"/>
        <end position="39"/>
    </location>
</feature>
<dbReference type="RefSeq" id="WP_081373605.1">
    <property type="nucleotide sequence ID" value="NZ_FQXK01000003.1"/>
</dbReference>
<accession>A0A1M5PWS0</accession>
<evidence type="ECO:0000313" key="6">
    <source>
        <dbReference type="EMBL" id="SHH05703.1"/>
    </source>
</evidence>
<dbReference type="Pfam" id="PF04191">
    <property type="entry name" value="PEMT"/>
    <property type="match status" value="1"/>
</dbReference>
<dbReference type="PANTHER" id="PTHR12714">
    <property type="entry name" value="PROTEIN-S ISOPRENYLCYSTEINE O-METHYLTRANSFERASE"/>
    <property type="match status" value="1"/>
</dbReference>
<evidence type="ECO:0000256" key="5">
    <source>
        <dbReference type="SAM" id="Phobius"/>
    </source>
</evidence>
<evidence type="ECO:0000256" key="1">
    <source>
        <dbReference type="ARBA" id="ARBA00004127"/>
    </source>
</evidence>
<name>A0A1M5PWS0_BUTFI</name>
<dbReference type="Gene3D" id="1.20.120.1630">
    <property type="match status" value="1"/>
</dbReference>
<keyword evidence="6" id="KW-0489">Methyltransferase</keyword>